<reference evidence="2 3" key="1">
    <citation type="submission" date="2019-11" db="EMBL/GenBank/DDBJ databases">
        <title>Whole genome sequence of Oryza granulata.</title>
        <authorList>
            <person name="Li W."/>
        </authorList>
    </citation>
    <scope>NUCLEOTIDE SEQUENCE [LARGE SCALE GENOMIC DNA]</scope>
    <source>
        <strain evidence="3">cv. Menghai</strain>
        <tissue evidence="2">Leaf</tissue>
    </source>
</reference>
<protein>
    <submittedName>
        <fullName evidence="2">Uncharacterized protein</fullName>
    </submittedName>
</protein>
<proteinExistence type="predicted"/>
<feature type="compositionally biased region" description="Basic and acidic residues" evidence="1">
    <location>
        <begin position="47"/>
        <end position="68"/>
    </location>
</feature>
<keyword evidence="3" id="KW-1185">Reference proteome</keyword>
<sequence length="68" mass="7573">AIAQKLACHRDKGICHGFNLVRAAHQQHMWGMASALSPCETTTVASSDRRKEEGREERGGATRFDMRC</sequence>
<accession>A0A6G1CKS5</accession>
<evidence type="ECO:0000256" key="1">
    <source>
        <dbReference type="SAM" id="MobiDB-lite"/>
    </source>
</evidence>
<feature type="non-terminal residue" evidence="2">
    <location>
        <position position="1"/>
    </location>
</feature>
<organism evidence="2 3">
    <name type="scientific">Oryza meyeriana var. granulata</name>
    <dbReference type="NCBI Taxonomy" id="110450"/>
    <lineage>
        <taxon>Eukaryota</taxon>
        <taxon>Viridiplantae</taxon>
        <taxon>Streptophyta</taxon>
        <taxon>Embryophyta</taxon>
        <taxon>Tracheophyta</taxon>
        <taxon>Spermatophyta</taxon>
        <taxon>Magnoliopsida</taxon>
        <taxon>Liliopsida</taxon>
        <taxon>Poales</taxon>
        <taxon>Poaceae</taxon>
        <taxon>BOP clade</taxon>
        <taxon>Oryzoideae</taxon>
        <taxon>Oryzeae</taxon>
        <taxon>Oryzinae</taxon>
        <taxon>Oryza</taxon>
        <taxon>Oryza meyeriana</taxon>
    </lineage>
</organism>
<gene>
    <name evidence="2" type="ORF">E2562_034989</name>
</gene>
<dbReference type="AlphaFoldDB" id="A0A6G1CKS5"/>
<dbReference type="Proteomes" id="UP000479710">
    <property type="component" value="Unassembled WGS sequence"/>
</dbReference>
<evidence type="ECO:0000313" key="2">
    <source>
        <dbReference type="EMBL" id="KAF0900749.1"/>
    </source>
</evidence>
<evidence type="ECO:0000313" key="3">
    <source>
        <dbReference type="Proteomes" id="UP000479710"/>
    </source>
</evidence>
<comment type="caution">
    <text evidence="2">The sequence shown here is derived from an EMBL/GenBank/DDBJ whole genome shotgun (WGS) entry which is preliminary data.</text>
</comment>
<name>A0A6G1CKS5_9ORYZ</name>
<feature type="region of interest" description="Disordered" evidence="1">
    <location>
        <begin position="41"/>
        <end position="68"/>
    </location>
</feature>
<dbReference type="EMBL" id="SPHZ02000009">
    <property type="protein sequence ID" value="KAF0900749.1"/>
    <property type="molecule type" value="Genomic_DNA"/>
</dbReference>